<evidence type="ECO:0000313" key="2">
    <source>
        <dbReference type="Ensembl" id="ENSVKKP00000005632.1"/>
    </source>
</evidence>
<dbReference type="Ensembl" id="ENSVKKT00000005790.1">
    <property type="protein sequence ID" value="ENSVKKP00000005632.1"/>
    <property type="gene ID" value="ENSVKKG00000004136.1"/>
</dbReference>
<name>A0A8D2J162_VARKO</name>
<dbReference type="OMA" id="NTFGRHA"/>
<dbReference type="Proteomes" id="UP000694545">
    <property type="component" value="Unplaced"/>
</dbReference>
<accession>A0A8D2J162</accession>
<organism evidence="2 3">
    <name type="scientific">Varanus komodoensis</name>
    <name type="common">Komodo dragon</name>
    <dbReference type="NCBI Taxonomy" id="61221"/>
    <lineage>
        <taxon>Eukaryota</taxon>
        <taxon>Metazoa</taxon>
        <taxon>Chordata</taxon>
        <taxon>Craniata</taxon>
        <taxon>Vertebrata</taxon>
        <taxon>Euteleostomi</taxon>
        <taxon>Lepidosauria</taxon>
        <taxon>Squamata</taxon>
        <taxon>Bifurcata</taxon>
        <taxon>Unidentata</taxon>
        <taxon>Episquamata</taxon>
        <taxon>Toxicofera</taxon>
        <taxon>Anguimorpha</taxon>
        <taxon>Paleoanguimorpha</taxon>
        <taxon>Varanoidea</taxon>
        <taxon>Varanidae</taxon>
        <taxon>Varanus</taxon>
    </lineage>
</organism>
<keyword evidence="3" id="KW-1185">Reference proteome</keyword>
<proteinExistence type="predicted"/>
<evidence type="ECO:0000259" key="1">
    <source>
        <dbReference type="Pfam" id="PF25817"/>
    </source>
</evidence>
<feature type="domain" description="Little elongation complex subunit 1 C-terminal" evidence="1">
    <location>
        <begin position="31"/>
        <end position="222"/>
    </location>
</feature>
<dbReference type="AlphaFoldDB" id="A0A8D2J162"/>
<dbReference type="PANTHER" id="PTHR11852">
    <property type="entry name" value="PLATELET-ACTIVATING FACTOR ACETYLHYDROLASE"/>
    <property type="match status" value="1"/>
</dbReference>
<reference evidence="2" key="2">
    <citation type="submission" date="2025-09" db="UniProtKB">
        <authorList>
            <consortium name="Ensembl"/>
        </authorList>
    </citation>
    <scope>IDENTIFICATION</scope>
</reference>
<sequence length="239" mass="26697">MWSEIFCSESVVNKAVQLVARQRARGEVLKCLRTYLNWEENAPAEISVMISSLLLAIRLCPQMEFQHSEHCGEDLKEATWEYVFAIDLLCTHQKWCWTHDNIISKELWPIMDKWMKNRKAPGSASYPSDIIVATVLRLIGRLGQMGLREGFFPAVENISSVIGTFLQHSKEKDVAWGVQLAAAYALCDLSPSNPPRILESIRVWEAACTSPIPPALASSIAEASSLLTCRQAESDSSSV</sequence>
<evidence type="ECO:0000313" key="3">
    <source>
        <dbReference type="Proteomes" id="UP000694545"/>
    </source>
</evidence>
<dbReference type="PANTHER" id="PTHR11852:SF4">
    <property type="entry name" value="LITTLE ELONGATION COMPLEX SUBUNIT 1"/>
    <property type="match status" value="1"/>
</dbReference>
<dbReference type="Pfam" id="PF25817">
    <property type="entry name" value="ICE1_C"/>
    <property type="match status" value="1"/>
</dbReference>
<reference evidence="2" key="1">
    <citation type="submission" date="2025-08" db="UniProtKB">
        <authorList>
            <consortium name="Ensembl"/>
        </authorList>
    </citation>
    <scope>IDENTIFICATION</scope>
</reference>
<dbReference type="InterPro" id="IPR057881">
    <property type="entry name" value="ICE1_C"/>
</dbReference>
<protein>
    <recommendedName>
        <fullName evidence="1">Little elongation complex subunit 1 C-terminal domain-containing protein</fullName>
    </recommendedName>
</protein>
<gene>
    <name evidence="2" type="primary">ICE1</name>
</gene>